<comment type="subcellular location">
    <subcellularLocation>
        <location evidence="1">Cell membrane</location>
        <topology evidence="1">Multi-pass membrane protein</topology>
    </subcellularLocation>
</comment>
<sequence>MITVDRSPSRNKRVFVYVWLVLAASTIVSWQLVPGHTQVTTSLGDELVCTIVVIAAIKCRLIIRYFMEVRTAPPWLRVATDVWLIVLWASLLGIYLWT</sequence>
<keyword evidence="2" id="KW-1003">Cell membrane</keyword>
<evidence type="ECO:0000256" key="4">
    <source>
        <dbReference type="ARBA" id="ARBA00022989"/>
    </source>
</evidence>
<dbReference type="Pfam" id="PF03626">
    <property type="entry name" value="COX4_pro"/>
    <property type="match status" value="1"/>
</dbReference>
<keyword evidence="8" id="KW-1185">Reference proteome</keyword>
<dbReference type="AlphaFoldDB" id="A0A4R1F6A2"/>
<evidence type="ECO:0000256" key="3">
    <source>
        <dbReference type="ARBA" id="ARBA00022692"/>
    </source>
</evidence>
<evidence type="ECO:0000256" key="2">
    <source>
        <dbReference type="ARBA" id="ARBA00022475"/>
    </source>
</evidence>
<protein>
    <submittedName>
        <fullName evidence="7">Cytochrome c oxidase subunit IV</fullName>
    </submittedName>
</protein>
<dbReference type="GO" id="GO:0005886">
    <property type="term" value="C:plasma membrane"/>
    <property type="evidence" value="ECO:0007669"/>
    <property type="project" value="UniProtKB-SubCell"/>
</dbReference>
<evidence type="ECO:0000313" key="7">
    <source>
        <dbReference type="EMBL" id="TCJ88059.1"/>
    </source>
</evidence>
<dbReference type="STRING" id="1210063.GCA_001612665_06606"/>
<evidence type="ECO:0000256" key="5">
    <source>
        <dbReference type="ARBA" id="ARBA00023136"/>
    </source>
</evidence>
<evidence type="ECO:0000256" key="6">
    <source>
        <dbReference type="SAM" id="Phobius"/>
    </source>
</evidence>
<keyword evidence="5 6" id="KW-0472">Membrane</keyword>
<keyword evidence="3 6" id="KW-0812">Transmembrane</keyword>
<dbReference type="InterPro" id="IPR005171">
    <property type="entry name" value="Cyt_c_oxidase_su4_prok"/>
</dbReference>
<feature type="transmembrane region" description="Helical" evidence="6">
    <location>
        <begin position="14"/>
        <end position="33"/>
    </location>
</feature>
<dbReference type="EMBL" id="SMFR01000014">
    <property type="protein sequence ID" value="TCJ88059.1"/>
    <property type="molecule type" value="Genomic_DNA"/>
</dbReference>
<gene>
    <name evidence="7" type="ORF">DFR71_6698</name>
</gene>
<dbReference type="OrthoDB" id="8595054at2"/>
<name>A0A4R1F6A2_9NOCA</name>
<dbReference type="RefSeq" id="WP_067460586.1">
    <property type="nucleotide sequence ID" value="NZ_SMFR01000014.1"/>
</dbReference>
<evidence type="ECO:0000256" key="1">
    <source>
        <dbReference type="ARBA" id="ARBA00004651"/>
    </source>
</evidence>
<feature type="transmembrane region" description="Helical" evidence="6">
    <location>
        <begin position="45"/>
        <end position="63"/>
    </location>
</feature>
<proteinExistence type="predicted"/>
<reference evidence="7 8" key="1">
    <citation type="submission" date="2019-03" db="EMBL/GenBank/DDBJ databases">
        <title>Genomic Encyclopedia of Type Strains, Phase IV (KMG-IV): sequencing the most valuable type-strain genomes for metagenomic binning, comparative biology and taxonomic classification.</title>
        <authorList>
            <person name="Goeker M."/>
        </authorList>
    </citation>
    <scope>NUCLEOTIDE SEQUENCE [LARGE SCALE GENOMIC DNA]</scope>
    <source>
        <strain evidence="7 8">DSM 44684</strain>
    </source>
</reference>
<feature type="transmembrane region" description="Helical" evidence="6">
    <location>
        <begin position="75"/>
        <end position="97"/>
    </location>
</feature>
<accession>A0A4R1F6A2</accession>
<keyword evidence="4 6" id="KW-1133">Transmembrane helix</keyword>
<comment type="caution">
    <text evidence="7">The sequence shown here is derived from an EMBL/GenBank/DDBJ whole genome shotgun (WGS) entry which is preliminary data.</text>
</comment>
<dbReference type="Proteomes" id="UP000294856">
    <property type="component" value="Unassembled WGS sequence"/>
</dbReference>
<evidence type="ECO:0000313" key="8">
    <source>
        <dbReference type="Proteomes" id="UP000294856"/>
    </source>
</evidence>
<organism evidence="7 8">
    <name type="scientific">Nocardia alba</name>
    <dbReference type="NCBI Taxonomy" id="225051"/>
    <lineage>
        <taxon>Bacteria</taxon>
        <taxon>Bacillati</taxon>
        <taxon>Actinomycetota</taxon>
        <taxon>Actinomycetes</taxon>
        <taxon>Mycobacteriales</taxon>
        <taxon>Nocardiaceae</taxon>
        <taxon>Nocardia</taxon>
    </lineage>
</organism>